<gene>
    <name evidence="7" type="primary">cas6</name>
    <name evidence="7" type="ORF">ENU66_08865</name>
</gene>
<dbReference type="PANTHER" id="PTHR36984">
    <property type="entry name" value="CRISPR-ASSOCIATED ENDORIBONUCLEASE CAS6 1"/>
    <property type="match status" value="1"/>
</dbReference>
<evidence type="ECO:0000313" key="7">
    <source>
        <dbReference type="EMBL" id="HGL18424.1"/>
    </source>
</evidence>
<dbReference type="InterPro" id="IPR045747">
    <property type="entry name" value="CRISPR-assoc_prot_Cas6_N_sf"/>
</dbReference>
<comment type="similarity">
    <text evidence="1">Belongs to the CRISPR-associated protein Cas6/Cse3/CasE family.</text>
</comment>
<dbReference type="PANTHER" id="PTHR36984:SF1">
    <property type="entry name" value="CRISPR-ASSOCIATED ENDORIBONUCLEASE CAS6 1"/>
    <property type="match status" value="1"/>
</dbReference>
<dbReference type="Pfam" id="PF21350">
    <property type="entry name" value="Cas6_I-A"/>
    <property type="match status" value="1"/>
</dbReference>
<sequence>MLYTKDIVRFLTKNLFLSLGRYIICKMRVLFEFTPRVSPFVIPVHYNSIIQSFIYVNLEQNLASWLHDHGFAYHKRSFKMFTFSRLFGNSKLRSRHFVFYGPVRFYFSTPYDELLESLVKVLLKKEKIELNDQEVTLSKAEILPIRPTQSPFIIKMLSPLVVYSTFEKDGKKKTYYYNPAEADFQKLVLENLKRKLIAFRGEGKYPELEGAYIKPYRVNERNLSIVKYKGFVIKGWMGLFKLNLPEPYLSLAYDAGLGAKNSQGFGMWEVYKEQMSERGRFIR</sequence>
<dbReference type="Pfam" id="PF01881">
    <property type="entry name" value="Cas_Cas6_C"/>
    <property type="match status" value="1"/>
</dbReference>
<accession>A0A7V3ZZE8</accession>
<dbReference type="InterPro" id="IPR010156">
    <property type="entry name" value="CRISPR-assoc_prot_Cas6"/>
</dbReference>
<protein>
    <submittedName>
        <fullName evidence="7">CRISPR-associated endoribonuclease Cas6</fullName>
    </submittedName>
</protein>
<feature type="domain" description="CRISPR associated protein Cas6 C-terminal" evidence="6">
    <location>
        <begin position="151"/>
        <end position="270"/>
    </location>
</feature>
<evidence type="ECO:0000256" key="2">
    <source>
        <dbReference type="ARBA" id="ARBA00022884"/>
    </source>
</evidence>
<evidence type="ECO:0000259" key="6">
    <source>
        <dbReference type="Pfam" id="PF01881"/>
    </source>
</evidence>
<dbReference type="AlphaFoldDB" id="A0A7V3ZZE8"/>
<dbReference type="EMBL" id="DTDJ01000052">
    <property type="protein sequence ID" value="HGL18424.1"/>
    <property type="molecule type" value="Genomic_DNA"/>
</dbReference>
<dbReference type="GO" id="GO:0003723">
    <property type="term" value="F:RNA binding"/>
    <property type="evidence" value="ECO:0007669"/>
    <property type="project" value="UniProtKB-KW"/>
</dbReference>
<feature type="site" description="Transition state stabilizer" evidence="4">
    <location>
        <position position="79"/>
    </location>
</feature>
<reference evidence="7" key="1">
    <citation type="journal article" date="2020" name="mSystems">
        <title>Genome- and Community-Level Interaction Insights into Carbon Utilization and Element Cycling Functions of Hydrothermarchaeota in Hydrothermal Sediment.</title>
        <authorList>
            <person name="Zhou Z."/>
            <person name="Liu Y."/>
            <person name="Xu W."/>
            <person name="Pan J."/>
            <person name="Luo Z.H."/>
            <person name="Li M."/>
        </authorList>
    </citation>
    <scope>NUCLEOTIDE SEQUENCE [LARGE SCALE GENOMIC DNA]</scope>
    <source>
        <strain evidence="7">SpSt-69</strain>
    </source>
</reference>
<organism evidence="7">
    <name type="scientific">candidate division WOR-3 bacterium</name>
    <dbReference type="NCBI Taxonomy" id="2052148"/>
    <lineage>
        <taxon>Bacteria</taxon>
        <taxon>Bacteria division WOR-3</taxon>
    </lineage>
</organism>
<keyword evidence="2" id="KW-0694">RNA-binding</keyword>
<comment type="caution">
    <text evidence="7">The sequence shown here is derived from an EMBL/GenBank/DDBJ whole genome shotgun (WGS) entry which is preliminary data.</text>
</comment>
<dbReference type="NCBIfam" id="TIGR01877">
    <property type="entry name" value="cas_cas6"/>
    <property type="match status" value="1"/>
</dbReference>
<dbReference type="CDD" id="cd21140">
    <property type="entry name" value="Cas6_I-like"/>
    <property type="match status" value="1"/>
</dbReference>
<dbReference type="PIRSF" id="PIRSF005054">
    <property type="entry name" value="PF1131"/>
    <property type="match status" value="1"/>
</dbReference>
<evidence type="ECO:0000256" key="4">
    <source>
        <dbReference type="PIRSR" id="PIRSR005054-1"/>
    </source>
</evidence>
<name>A0A7V3ZZE8_UNCW3</name>
<evidence type="ECO:0000256" key="5">
    <source>
        <dbReference type="PIRSR" id="PIRSR005054-50"/>
    </source>
</evidence>
<feature type="active site" description="Proton acceptor" evidence="5">
    <location>
        <position position="55"/>
    </location>
</feature>
<dbReference type="Gene3D" id="3.30.70.1890">
    <property type="match status" value="1"/>
</dbReference>
<keyword evidence="3" id="KW-0051">Antiviral defense</keyword>
<evidence type="ECO:0000256" key="3">
    <source>
        <dbReference type="ARBA" id="ARBA00023118"/>
    </source>
</evidence>
<dbReference type="InterPro" id="IPR049435">
    <property type="entry name" value="Cas_Cas6_C"/>
</dbReference>
<proteinExistence type="inferred from homology"/>
<dbReference type="Gene3D" id="3.30.70.1900">
    <property type="match status" value="1"/>
</dbReference>
<evidence type="ECO:0000256" key="1">
    <source>
        <dbReference type="ARBA" id="ARBA00005937"/>
    </source>
</evidence>
<dbReference type="GO" id="GO:0016788">
    <property type="term" value="F:hydrolase activity, acting on ester bonds"/>
    <property type="evidence" value="ECO:0007669"/>
    <property type="project" value="InterPro"/>
</dbReference>
<dbReference type="GO" id="GO:0051607">
    <property type="term" value="P:defense response to virus"/>
    <property type="evidence" value="ECO:0007669"/>
    <property type="project" value="UniProtKB-KW"/>
</dbReference>
<feature type="active site" description="Proton donor" evidence="5">
    <location>
        <position position="67"/>
    </location>
</feature>